<evidence type="ECO:0000256" key="3">
    <source>
        <dbReference type="ARBA" id="ARBA00023136"/>
    </source>
</evidence>
<evidence type="ECO:0000256" key="1">
    <source>
        <dbReference type="ARBA" id="ARBA00004170"/>
    </source>
</evidence>
<dbReference type="GO" id="GO:0005737">
    <property type="term" value="C:cytoplasm"/>
    <property type="evidence" value="ECO:0007669"/>
    <property type="project" value="UniProtKB-SubCell"/>
</dbReference>
<dbReference type="SUPFAM" id="SSF52540">
    <property type="entry name" value="P-loop containing nucleoside triphosphate hydrolases"/>
    <property type="match status" value="1"/>
</dbReference>
<dbReference type="Gene3D" id="3.40.50.300">
    <property type="entry name" value="P-loop containing nucleotide triphosphate hydrolases"/>
    <property type="match status" value="1"/>
</dbReference>
<name>A0A9J5WIX4_SOLCO</name>
<dbReference type="EMBL" id="JACXVP010000011">
    <property type="protein sequence ID" value="KAG5575514.1"/>
    <property type="molecule type" value="Genomic_DNA"/>
</dbReference>
<evidence type="ECO:0000256" key="2">
    <source>
        <dbReference type="ARBA" id="ARBA00023054"/>
    </source>
</evidence>
<dbReference type="InterPro" id="IPR027417">
    <property type="entry name" value="P-loop_NTPase"/>
</dbReference>
<comment type="subcellular location">
    <subcellularLocation>
        <location evidence="1">Membrane</location>
        <topology evidence="1">Peripheral membrane protein</topology>
    </subcellularLocation>
</comment>
<protein>
    <recommendedName>
        <fullName evidence="4">NB-ARC domain-containing protein</fullName>
    </recommendedName>
</protein>
<keyword evidence="6" id="KW-1185">Reference proteome</keyword>
<dbReference type="GO" id="GO:0016020">
    <property type="term" value="C:membrane"/>
    <property type="evidence" value="ECO:0007669"/>
    <property type="project" value="UniProtKB-SubCell"/>
</dbReference>
<gene>
    <name evidence="5" type="ORF">H5410_055648</name>
</gene>
<evidence type="ECO:0000259" key="4">
    <source>
        <dbReference type="Pfam" id="PF00931"/>
    </source>
</evidence>
<dbReference type="PANTHER" id="PTHR23155:SF1152">
    <property type="entry name" value="AAA+ ATPASE DOMAIN-CONTAINING PROTEIN"/>
    <property type="match status" value="1"/>
</dbReference>
<proteinExistence type="predicted"/>
<reference evidence="5 6" key="1">
    <citation type="submission" date="2020-09" db="EMBL/GenBank/DDBJ databases">
        <title>De no assembly of potato wild relative species, Solanum commersonii.</title>
        <authorList>
            <person name="Cho K."/>
        </authorList>
    </citation>
    <scope>NUCLEOTIDE SEQUENCE [LARGE SCALE GENOMIC DNA]</scope>
    <source>
        <strain evidence="5">LZ3.2</strain>
        <tissue evidence="5">Leaf</tissue>
    </source>
</reference>
<keyword evidence="2" id="KW-0175">Coiled coil</keyword>
<dbReference type="GO" id="GO:0005524">
    <property type="term" value="F:ATP binding"/>
    <property type="evidence" value="ECO:0007669"/>
    <property type="project" value="UniProtKB-KW"/>
</dbReference>
<dbReference type="Proteomes" id="UP000824120">
    <property type="component" value="Chromosome 11"/>
</dbReference>
<dbReference type="AlphaFoldDB" id="A0A9J5WIX4"/>
<keyword evidence="3" id="KW-0472">Membrane</keyword>
<comment type="caution">
    <text evidence="5">The sequence shown here is derived from an EMBL/GenBank/DDBJ whole genome shotgun (WGS) entry which is preliminary data.</text>
</comment>
<dbReference type="OrthoDB" id="1288760at2759"/>
<sequence>MYPAISTSSTEITNFLPIKYEVIDSYNDPVITSHFDVRAQCRVTQLMSFLLTMRFLILIDDVWDDKVWDNLHICFKDTLTGSRFILTTRLSNLANYAKCESEPHHLRLFRDDESWTLLQQELFQGKICLPEIVDVGF</sequence>
<evidence type="ECO:0000313" key="6">
    <source>
        <dbReference type="Proteomes" id="UP000824120"/>
    </source>
</evidence>
<accession>A0A9J5WIX4</accession>
<dbReference type="InterPro" id="IPR044974">
    <property type="entry name" value="Disease_R_plants"/>
</dbReference>
<dbReference type="Pfam" id="PF00931">
    <property type="entry name" value="NB-ARC"/>
    <property type="match status" value="1"/>
</dbReference>
<dbReference type="InterPro" id="IPR002182">
    <property type="entry name" value="NB-ARC"/>
</dbReference>
<dbReference type="GO" id="GO:0098542">
    <property type="term" value="P:defense response to other organism"/>
    <property type="evidence" value="ECO:0007669"/>
    <property type="project" value="TreeGrafter"/>
</dbReference>
<dbReference type="GO" id="GO:0043531">
    <property type="term" value="F:ADP binding"/>
    <property type="evidence" value="ECO:0007669"/>
    <property type="project" value="InterPro"/>
</dbReference>
<feature type="domain" description="NB-ARC" evidence="4">
    <location>
        <begin position="42"/>
        <end position="126"/>
    </location>
</feature>
<organism evidence="5 6">
    <name type="scientific">Solanum commersonii</name>
    <name type="common">Commerson's wild potato</name>
    <name type="synonym">Commerson's nightshade</name>
    <dbReference type="NCBI Taxonomy" id="4109"/>
    <lineage>
        <taxon>Eukaryota</taxon>
        <taxon>Viridiplantae</taxon>
        <taxon>Streptophyta</taxon>
        <taxon>Embryophyta</taxon>
        <taxon>Tracheophyta</taxon>
        <taxon>Spermatophyta</taxon>
        <taxon>Magnoliopsida</taxon>
        <taxon>eudicotyledons</taxon>
        <taxon>Gunneridae</taxon>
        <taxon>Pentapetalae</taxon>
        <taxon>asterids</taxon>
        <taxon>lamiids</taxon>
        <taxon>Solanales</taxon>
        <taxon>Solanaceae</taxon>
        <taxon>Solanoideae</taxon>
        <taxon>Solaneae</taxon>
        <taxon>Solanum</taxon>
    </lineage>
</organism>
<evidence type="ECO:0000313" key="5">
    <source>
        <dbReference type="EMBL" id="KAG5575514.1"/>
    </source>
</evidence>
<dbReference type="PANTHER" id="PTHR23155">
    <property type="entry name" value="DISEASE RESISTANCE PROTEIN RP"/>
    <property type="match status" value="1"/>
</dbReference>